<sequence length="488" mass="55131">MDNFSTSDENSHPGYLPSPSTTDEADPSLSRTTGCSVISIDSFAYYRTNSEVSGFSEPTTDEYSYLETPSPAWLLRKSPKLDRRGLEHVDHDPVELELETMKERFSKLLLGEDMSGSGKGVCTAVAISNAMTNLYGSPVAGELPEKGWLEVERVTGASVFGQHLRLEPLHPEKKLMWRREMNCLLSVCDHMVELVPKSKNLRDGTTLEVMAGMPRSDIYMNLPALKKLDTMLLEILEGFQETEFWYVEQGSLSGNSTRAGSFRRIVQPLQRKEEKWWLPVPCVPSGGLSEKSRKQLLHKRDCAKQIHKAAMAINASVLAEMEIPDSYLASLPKSGKASVGETIYRYMSTADKFSPNHLLDCLNISSEHEALELADKVEESMYTWRRKACASQSKSSWKLLKDFMSEVDWSDKNQILAERAEVLLFYLKQRYPELSQTTLDTCKIQYNRDVGQAILESYSRVLEGLAFNTVAWIEDVLFVDKSTKNQDQ</sequence>
<evidence type="ECO:0000313" key="2">
    <source>
        <dbReference type="Proteomes" id="UP000828048"/>
    </source>
</evidence>
<name>A0ACB7ZD43_9ERIC</name>
<organism evidence="1 2">
    <name type="scientific">Vaccinium darrowii</name>
    <dbReference type="NCBI Taxonomy" id="229202"/>
    <lineage>
        <taxon>Eukaryota</taxon>
        <taxon>Viridiplantae</taxon>
        <taxon>Streptophyta</taxon>
        <taxon>Embryophyta</taxon>
        <taxon>Tracheophyta</taxon>
        <taxon>Spermatophyta</taxon>
        <taxon>Magnoliopsida</taxon>
        <taxon>eudicotyledons</taxon>
        <taxon>Gunneridae</taxon>
        <taxon>Pentapetalae</taxon>
        <taxon>asterids</taxon>
        <taxon>Ericales</taxon>
        <taxon>Ericaceae</taxon>
        <taxon>Vaccinioideae</taxon>
        <taxon>Vaccinieae</taxon>
        <taxon>Vaccinium</taxon>
    </lineage>
</organism>
<comment type="caution">
    <text evidence="1">The sequence shown here is derived from an EMBL/GenBank/DDBJ whole genome shotgun (WGS) entry which is preliminary data.</text>
</comment>
<protein>
    <submittedName>
        <fullName evidence="1">Uncharacterized protein</fullName>
    </submittedName>
</protein>
<accession>A0ACB7ZD43</accession>
<reference evidence="1 2" key="1">
    <citation type="journal article" date="2021" name="Hortic Res">
        <title>High-quality reference genome and annotation aids understanding of berry development for evergreen blueberry (Vaccinium darrowii).</title>
        <authorList>
            <person name="Yu J."/>
            <person name="Hulse-Kemp A.M."/>
            <person name="Babiker E."/>
            <person name="Staton M."/>
        </authorList>
    </citation>
    <scope>NUCLEOTIDE SEQUENCE [LARGE SCALE GENOMIC DNA]</scope>
    <source>
        <strain evidence="2">cv. NJ 8807/NJ 8810</strain>
        <tissue evidence="1">Young leaf</tissue>
    </source>
</reference>
<evidence type="ECO:0000313" key="1">
    <source>
        <dbReference type="EMBL" id="KAH7863828.1"/>
    </source>
</evidence>
<gene>
    <name evidence="1" type="ORF">Vadar_022387</name>
</gene>
<keyword evidence="2" id="KW-1185">Reference proteome</keyword>
<dbReference type="Proteomes" id="UP000828048">
    <property type="component" value="Chromosome 12"/>
</dbReference>
<dbReference type="EMBL" id="CM037162">
    <property type="protein sequence ID" value="KAH7863828.1"/>
    <property type="molecule type" value="Genomic_DNA"/>
</dbReference>
<proteinExistence type="predicted"/>